<dbReference type="Pfam" id="PF20329">
    <property type="entry name" value="DUF6624"/>
    <property type="match status" value="1"/>
</dbReference>
<protein>
    <submittedName>
        <fullName evidence="1">Uncharacterized protein</fullName>
    </submittedName>
</protein>
<evidence type="ECO:0000313" key="2">
    <source>
        <dbReference type="Proteomes" id="UP000772618"/>
    </source>
</evidence>
<keyword evidence="2" id="KW-1185">Reference proteome</keyword>
<dbReference type="Proteomes" id="UP000772618">
    <property type="component" value="Unassembled WGS sequence"/>
</dbReference>
<reference evidence="1 2" key="1">
    <citation type="submission" date="2021-05" db="EMBL/GenBank/DDBJ databases">
        <title>A Polyphasic approach of four new species of the genus Ohtaekwangia: Ohtaekwangia histidinii sp. nov., Ohtaekwangia cretensis sp. nov., Ohtaekwangia indiensis sp. nov., Ohtaekwangia reichenbachii sp. nov. from diverse environment.</title>
        <authorList>
            <person name="Octaviana S."/>
        </authorList>
    </citation>
    <scope>NUCLEOTIDE SEQUENCE [LARGE SCALE GENOMIC DNA]</scope>
    <source>
        <strain evidence="1 2">PWU20</strain>
    </source>
</reference>
<organism evidence="1 2">
    <name type="scientific">Chryseosolibacter indicus</name>
    <dbReference type="NCBI Taxonomy" id="2782351"/>
    <lineage>
        <taxon>Bacteria</taxon>
        <taxon>Pseudomonadati</taxon>
        <taxon>Bacteroidota</taxon>
        <taxon>Cytophagia</taxon>
        <taxon>Cytophagales</taxon>
        <taxon>Chryseotaleaceae</taxon>
        <taxon>Chryseosolibacter</taxon>
    </lineage>
</organism>
<evidence type="ECO:0000313" key="1">
    <source>
        <dbReference type="EMBL" id="MBT1702856.1"/>
    </source>
</evidence>
<dbReference type="RefSeq" id="WP_254152826.1">
    <property type="nucleotide sequence ID" value="NZ_JAHESD010000009.1"/>
</dbReference>
<accession>A0ABS5VS69</accession>
<proteinExistence type="predicted"/>
<name>A0ABS5VS69_9BACT</name>
<sequence>MEYNTIAERIISMRDADLKLRDQLIQNGKLGEGYNEEMEKLHNQNAKGLEEIIDEIGYPTIDKVGKEASEAAWLIIQHSISQPNFMRKCAELLANAVSENKVDPRNLAYLTDRIAVLEGKPQSYGTQFDWDANGELNPKPFDNLQKVNERRKAIGLNTLEEQTEIMRRQVKAENQLPPQDVEERKHKVDQWRKAVGWIR</sequence>
<dbReference type="InterPro" id="IPR046732">
    <property type="entry name" value="DUF6624"/>
</dbReference>
<comment type="caution">
    <text evidence="1">The sequence shown here is derived from an EMBL/GenBank/DDBJ whole genome shotgun (WGS) entry which is preliminary data.</text>
</comment>
<gene>
    <name evidence="1" type="ORF">KK060_06175</name>
</gene>
<dbReference type="EMBL" id="JAHESD010000009">
    <property type="protein sequence ID" value="MBT1702856.1"/>
    <property type="molecule type" value="Genomic_DNA"/>
</dbReference>